<proteinExistence type="predicted"/>
<dbReference type="OrthoDB" id="2474375at2"/>
<dbReference type="RefSeq" id="WP_122920302.1">
    <property type="nucleotide sequence ID" value="NZ_RHHQ01000019.1"/>
</dbReference>
<accession>A0A3M8D6F3</accession>
<evidence type="ECO:0000313" key="2">
    <source>
        <dbReference type="Proteomes" id="UP000271031"/>
    </source>
</evidence>
<evidence type="ECO:0000313" key="1">
    <source>
        <dbReference type="EMBL" id="RNB82805.1"/>
    </source>
</evidence>
<dbReference type="Proteomes" id="UP000271031">
    <property type="component" value="Unassembled WGS sequence"/>
</dbReference>
<protein>
    <submittedName>
        <fullName evidence="1">Uncharacterized protein</fullName>
    </submittedName>
</protein>
<organism evidence="1 2">
    <name type="scientific">Brevibacillus fluminis</name>
    <dbReference type="NCBI Taxonomy" id="511487"/>
    <lineage>
        <taxon>Bacteria</taxon>
        <taxon>Bacillati</taxon>
        <taxon>Bacillota</taxon>
        <taxon>Bacilli</taxon>
        <taxon>Bacillales</taxon>
        <taxon>Paenibacillaceae</taxon>
        <taxon>Brevibacillus</taxon>
    </lineage>
</organism>
<gene>
    <name evidence="1" type="ORF">EDM56_23185</name>
</gene>
<keyword evidence="2" id="KW-1185">Reference proteome</keyword>
<dbReference type="EMBL" id="RHHQ01000019">
    <property type="protein sequence ID" value="RNB82805.1"/>
    <property type="molecule type" value="Genomic_DNA"/>
</dbReference>
<comment type="caution">
    <text evidence="1">The sequence shown here is derived from an EMBL/GenBank/DDBJ whole genome shotgun (WGS) entry which is preliminary data.</text>
</comment>
<sequence length="293" mass="34009">MYQQVQRFVSAFRELEKKEFELSTEQQESWIQLKERLASPSDQDVDDSPYRGLQTIVVTGLYPRTGSSFIASNYAYYHSGKSVTTTLCELPGIFSSYYISLDFEKRVSSSEQPDKTLLLQGRKLQIHAQRPRHRQIEHSNHTDTMSWFYPLLKNTQLLVVDISSHWNSASADWLMGLADQIWVVVDTDFPRLAQTVFDEPTPSWWLTETDKIRIILNKWPLNSSKGSIWRKVQGTLAIWDERVGMPPIFCCVPSMDEEAVLKTQLEARLYLEMYPNEKELIDQLACLDKGRFL</sequence>
<dbReference type="AlphaFoldDB" id="A0A3M8D6F3"/>
<name>A0A3M8D6F3_9BACL</name>
<reference evidence="1 2" key="1">
    <citation type="submission" date="2018-10" db="EMBL/GenBank/DDBJ databases">
        <title>Phylogenomics of Brevibacillus.</title>
        <authorList>
            <person name="Dunlap C."/>
        </authorList>
    </citation>
    <scope>NUCLEOTIDE SEQUENCE [LARGE SCALE GENOMIC DNA]</scope>
    <source>
        <strain evidence="1 2">JCM 15716</strain>
    </source>
</reference>